<proteinExistence type="predicted"/>
<name>A0A9P3PVT3_LYOSH</name>
<organism evidence="2 3">
    <name type="scientific">Lyophyllum shimeji</name>
    <name type="common">Hon-shimeji</name>
    <name type="synonym">Tricholoma shimeji</name>
    <dbReference type="NCBI Taxonomy" id="47721"/>
    <lineage>
        <taxon>Eukaryota</taxon>
        <taxon>Fungi</taxon>
        <taxon>Dikarya</taxon>
        <taxon>Basidiomycota</taxon>
        <taxon>Agaricomycotina</taxon>
        <taxon>Agaricomycetes</taxon>
        <taxon>Agaricomycetidae</taxon>
        <taxon>Agaricales</taxon>
        <taxon>Tricholomatineae</taxon>
        <taxon>Lyophyllaceae</taxon>
        <taxon>Lyophyllum</taxon>
    </lineage>
</organism>
<dbReference type="AlphaFoldDB" id="A0A9P3PVT3"/>
<evidence type="ECO:0000256" key="1">
    <source>
        <dbReference type="SAM" id="MobiDB-lite"/>
    </source>
</evidence>
<comment type="caution">
    <text evidence="2">The sequence shown here is derived from an EMBL/GenBank/DDBJ whole genome shotgun (WGS) entry which is preliminary data.</text>
</comment>
<dbReference type="Proteomes" id="UP001063166">
    <property type="component" value="Unassembled WGS sequence"/>
</dbReference>
<keyword evidence="3" id="KW-1185">Reference proteome</keyword>
<dbReference type="Gene3D" id="3.60.130.30">
    <property type="match status" value="1"/>
</dbReference>
<protein>
    <submittedName>
        <fullName evidence="2">Uncharacterized protein</fullName>
    </submittedName>
</protein>
<accession>A0A9P3PVT3</accession>
<dbReference type="EMBL" id="BRPK01000011">
    <property type="protein sequence ID" value="GLB42484.1"/>
    <property type="molecule type" value="Genomic_DNA"/>
</dbReference>
<evidence type="ECO:0000313" key="3">
    <source>
        <dbReference type="Proteomes" id="UP001063166"/>
    </source>
</evidence>
<feature type="region of interest" description="Disordered" evidence="1">
    <location>
        <begin position="80"/>
        <end position="111"/>
    </location>
</feature>
<sequence>MSFLHCAERLVPDAEAILPNFPFDLHVCLTRDGITRSQEGDPYDSDGDAEEDLKVDLGRHVPVAPTTDPQAAEWAHLKPKERRRRLKRRERRAEDSNPIKRVARKRRSEATPIRTDLDTPAIPVASSGWVAIPRPGPSGLGHDVTWLIGILGMKLINWDGRAAHPLLDAAGRVVAVLAGRPRDRGWDETIVAAEREIRRARLQTSAAGKSNRRGKFSALATGISFGGGQKKPGNLRHTKADNSVLRHLCDNVFLRIARFGSSMFACYAPHVHRYYRSTLDALLKHDPSLHPNFLGSVFAACTYNFGPATVTQPHLDRANLAWGWCVITALGRFNPDLGGHLILWDMGLVIRFPPTGCEGQY</sequence>
<gene>
    <name evidence="2" type="ORF">LshimejAT787_1104990</name>
</gene>
<feature type="compositionally biased region" description="Basic residues" evidence="1">
    <location>
        <begin position="80"/>
        <end position="90"/>
    </location>
</feature>
<evidence type="ECO:0000313" key="2">
    <source>
        <dbReference type="EMBL" id="GLB42484.1"/>
    </source>
</evidence>
<reference evidence="2" key="1">
    <citation type="submission" date="2022-07" db="EMBL/GenBank/DDBJ databases">
        <title>The genome of Lyophyllum shimeji provides insight into the initial evolution of ectomycorrhizal fungal genome.</title>
        <authorList>
            <person name="Kobayashi Y."/>
            <person name="Shibata T."/>
            <person name="Hirakawa H."/>
            <person name="Shigenobu S."/>
            <person name="Nishiyama T."/>
            <person name="Yamada A."/>
            <person name="Hasebe M."/>
            <person name="Kawaguchi M."/>
        </authorList>
    </citation>
    <scope>NUCLEOTIDE SEQUENCE</scope>
    <source>
        <strain evidence="2">AT787</strain>
    </source>
</reference>
<dbReference type="OrthoDB" id="3202607at2759"/>